<keyword evidence="4" id="KW-1185">Reference proteome</keyword>
<feature type="region of interest" description="Disordered" evidence="1">
    <location>
        <begin position="75"/>
        <end position="118"/>
    </location>
</feature>
<evidence type="ECO:0000256" key="1">
    <source>
        <dbReference type="SAM" id="MobiDB-lite"/>
    </source>
</evidence>
<organism evidence="3 4">
    <name type="scientific">Teladorsagia circumcincta</name>
    <name type="common">Brown stomach worm</name>
    <name type="synonym">Ostertagia circumcincta</name>
    <dbReference type="NCBI Taxonomy" id="45464"/>
    <lineage>
        <taxon>Eukaryota</taxon>
        <taxon>Metazoa</taxon>
        <taxon>Ecdysozoa</taxon>
        <taxon>Nematoda</taxon>
        <taxon>Chromadorea</taxon>
        <taxon>Rhabditida</taxon>
        <taxon>Rhabditina</taxon>
        <taxon>Rhabditomorpha</taxon>
        <taxon>Strongyloidea</taxon>
        <taxon>Trichostrongylidae</taxon>
        <taxon>Teladorsagia</taxon>
    </lineage>
</organism>
<proteinExistence type="predicted"/>
<evidence type="ECO:0000313" key="3">
    <source>
        <dbReference type="EMBL" id="PIO56594.1"/>
    </source>
</evidence>
<sequence length="136" mass="14541">AQVQEYNTNLTNIAKGIKQNVTDVINSLPPALQKYSSLINNENQTPLELKKSIESLAAENPKVFSLLTFALAEQFQPPRNSPPDPRGFEGLQLGGGPQVSPGIEGYGGNPFDKSSFQGTATGAGFGGYNIQTINPY</sequence>
<dbReference type="InterPro" id="IPR003677">
    <property type="entry name" value="ANIS5_cation-bd"/>
</dbReference>
<accession>A0A2G9TF45</accession>
<protein>
    <recommendedName>
        <fullName evidence="2">SXP/RAL-2 family protein Ani s 5-like cation-binding domain-containing protein</fullName>
    </recommendedName>
</protein>
<dbReference type="EMBL" id="KZ374350">
    <property type="protein sequence ID" value="PIO56594.1"/>
    <property type="molecule type" value="Genomic_DNA"/>
</dbReference>
<evidence type="ECO:0000313" key="4">
    <source>
        <dbReference type="Proteomes" id="UP000230423"/>
    </source>
</evidence>
<feature type="domain" description="SXP/RAL-2 family protein Ani s 5-like cation-binding" evidence="2">
    <location>
        <begin position="2"/>
        <end position="71"/>
    </location>
</feature>
<feature type="non-terminal residue" evidence="3">
    <location>
        <position position="1"/>
    </location>
</feature>
<evidence type="ECO:0000259" key="2">
    <source>
        <dbReference type="Pfam" id="PF02520"/>
    </source>
</evidence>
<gene>
    <name evidence="3" type="ORF">TELCIR_22006</name>
</gene>
<dbReference type="AlphaFoldDB" id="A0A2G9TF45"/>
<dbReference type="Proteomes" id="UP000230423">
    <property type="component" value="Unassembled WGS sequence"/>
</dbReference>
<dbReference type="Pfam" id="PF02520">
    <property type="entry name" value="ANIS5_cation-bd"/>
    <property type="match status" value="1"/>
</dbReference>
<reference evidence="3 4" key="1">
    <citation type="submission" date="2015-09" db="EMBL/GenBank/DDBJ databases">
        <title>Draft genome of the parasitic nematode Teladorsagia circumcincta isolate WARC Sus (inbred).</title>
        <authorList>
            <person name="Mitreva M."/>
        </authorList>
    </citation>
    <scope>NUCLEOTIDE SEQUENCE [LARGE SCALE GENOMIC DNA]</scope>
    <source>
        <strain evidence="3 4">S</strain>
    </source>
</reference>
<name>A0A2G9TF45_TELCI</name>